<dbReference type="Proteomes" id="UP000311008">
    <property type="component" value="Chromosome"/>
</dbReference>
<proteinExistence type="inferred from homology"/>
<dbReference type="RefSeq" id="WP_140003048.1">
    <property type="nucleotide sequence ID" value="NZ_CP040946.1"/>
</dbReference>
<name>A0A5B8CRA2_9PROT</name>
<gene>
    <name evidence="2" type="ORF">FIU01_03625</name>
</gene>
<evidence type="ECO:0000256" key="1">
    <source>
        <dbReference type="RuleBase" id="RU003860"/>
    </source>
</evidence>
<dbReference type="GO" id="GO:0016226">
    <property type="term" value="P:iron-sulfur cluster assembly"/>
    <property type="evidence" value="ECO:0007669"/>
    <property type="project" value="TreeGrafter"/>
</dbReference>
<protein>
    <submittedName>
        <fullName evidence="2">BolA family transcriptional regulator</fullName>
    </submittedName>
</protein>
<dbReference type="PANTHER" id="PTHR46230">
    <property type="match status" value="1"/>
</dbReference>
<sequence>MLTTEIEQRLQVLLPLQLEITDDSELHRGHKGNTGGGHFTLKVKSSLFSGKSQIMRHRMIYQCLQDLMPHRIHALSIQALSADESFN</sequence>
<organism evidence="2 3">
    <name type="scientific">Methylophilus medardicus</name>
    <dbReference type="NCBI Taxonomy" id="2588534"/>
    <lineage>
        <taxon>Bacteria</taxon>
        <taxon>Pseudomonadati</taxon>
        <taxon>Pseudomonadota</taxon>
        <taxon>Betaproteobacteria</taxon>
        <taxon>Nitrosomonadales</taxon>
        <taxon>Methylophilaceae</taxon>
        <taxon>Methylophilus</taxon>
    </lineage>
</organism>
<accession>A0A5B8CRA2</accession>
<dbReference type="EMBL" id="CP040946">
    <property type="protein sequence ID" value="QDC43699.1"/>
    <property type="molecule type" value="Genomic_DNA"/>
</dbReference>
<dbReference type="Pfam" id="PF01722">
    <property type="entry name" value="BolA"/>
    <property type="match status" value="1"/>
</dbReference>
<dbReference type="PIRSF" id="PIRSF003113">
    <property type="entry name" value="BolA"/>
    <property type="match status" value="1"/>
</dbReference>
<dbReference type="SUPFAM" id="SSF82657">
    <property type="entry name" value="BolA-like"/>
    <property type="match status" value="1"/>
</dbReference>
<keyword evidence="3" id="KW-1185">Reference proteome</keyword>
<evidence type="ECO:0000313" key="2">
    <source>
        <dbReference type="EMBL" id="QDC43699.1"/>
    </source>
</evidence>
<dbReference type="InterPro" id="IPR036065">
    <property type="entry name" value="BolA-like_sf"/>
</dbReference>
<dbReference type="PANTHER" id="PTHR46230:SF7">
    <property type="entry name" value="BOLA-LIKE PROTEIN 1"/>
    <property type="match status" value="1"/>
</dbReference>
<comment type="similarity">
    <text evidence="1">Belongs to the BolA/IbaG family.</text>
</comment>
<dbReference type="OrthoDB" id="5296536at2"/>
<dbReference type="KEGG" id="mmec:FIU01_03625"/>
<dbReference type="InterPro" id="IPR002634">
    <property type="entry name" value="BolA"/>
</dbReference>
<dbReference type="AlphaFoldDB" id="A0A5B8CRA2"/>
<dbReference type="Gene3D" id="3.30.300.90">
    <property type="entry name" value="BolA-like"/>
    <property type="match status" value="1"/>
</dbReference>
<reference evidence="3" key="1">
    <citation type="journal article" date="2019" name="ISME J.">
        <title>Evolution in action: habitat transition from sediment to the pelagial leads to genome streamlining in Methylophilaceae.</title>
        <authorList>
            <person name="Salcher M."/>
            <person name="Schaefle D."/>
            <person name="Kaspar M."/>
            <person name="Neuenschwander S.M."/>
            <person name="Ghai R."/>
        </authorList>
    </citation>
    <scope>NUCLEOTIDE SEQUENCE [LARGE SCALE GENOMIC DNA]</scope>
    <source>
        <strain evidence="3">MMS-M-51</strain>
    </source>
</reference>
<evidence type="ECO:0000313" key="3">
    <source>
        <dbReference type="Proteomes" id="UP000311008"/>
    </source>
</evidence>